<reference evidence="2" key="1">
    <citation type="submission" date="2019-08" db="EMBL/GenBank/DDBJ databases">
        <title>The genome of the North American firefly Photinus pyralis.</title>
        <authorList>
            <consortium name="Photinus pyralis genome working group"/>
            <person name="Fallon T.R."/>
            <person name="Sander Lower S.E."/>
            <person name="Weng J.-K."/>
        </authorList>
    </citation>
    <scope>NUCLEOTIDE SEQUENCE</scope>
    <source>
        <strain evidence="2">TRF0915ILg1</strain>
        <tissue evidence="2">Whole body</tissue>
    </source>
</reference>
<dbReference type="OrthoDB" id="6746244at2759"/>
<dbReference type="Proteomes" id="UP000801492">
    <property type="component" value="Unassembled WGS sequence"/>
</dbReference>
<feature type="region of interest" description="Disordered" evidence="1">
    <location>
        <begin position="93"/>
        <end position="126"/>
    </location>
</feature>
<keyword evidence="3" id="KW-1185">Reference proteome</keyword>
<protein>
    <recommendedName>
        <fullName evidence="4">DDE-1 domain-containing protein</fullName>
    </recommendedName>
</protein>
<accession>A0A8K0CF19</accession>
<organism evidence="2 3">
    <name type="scientific">Ignelater luminosus</name>
    <name type="common">Cucubano</name>
    <name type="synonym">Pyrophorus luminosus</name>
    <dbReference type="NCBI Taxonomy" id="2038154"/>
    <lineage>
        <taxon>Eukaryota</taxon>
        <taxon>Metazoa</taxon>
        <taxon>Ecdysozoa</taxon>
        <taxon>Arthropoda</taxon>
        <taxon>Hexapoda</taxon>
        <taxon>Insecta</taxon>
        <taxon>Pterygota</taxon>
        <taxon>Neoptera</taxon>
        <taxon>Endopterygota</taxon>
        <taxon>Coleoptera</taxon>
        <taxon>Polyphaga</taxon>
        <taxon>Elateriformia</taxon>
        <taxon>Elateroidea</taxon>
        <taxon>Elateridae</taxon>
        <taxon>Agrypninae</taxon>
        <taxon>Pyrophorini</taxon>
        <taxon>Ignelater</taxon>
    </lineage>
</organism>
<sequence>MLAGCFPGTLGLVTPNGWMDQELFVKVLEHVIEYSNCTKDNPILLIFDHHESHLFIQAVDMAKNNETDLLSSKATKRPNPKLCNILDQFDLASSSNQQSSTPSTLNIISPTRGTPAKKQILRHHPS</sequence>
<evidence type="ECO:0000256" key="1">
    <source>
        <dbReference type="SAM" id="MobiDB-lite"/>
    </source>
</evidence>
<name>A0A8K0CF19_IGNLU</name>
<evidence type="ECO:0000313" key="3">
    <source>
        <dbReference type="Proteomes" id="UP000801492"/>
    </source>
</evidence>
<dbReference type="AlphaFoldDB" id="A0A8K0CF19"/>
<evidence type="ECO:0000313" key="2">
    <source>
        <dbReference type="EMBL" id="KAF2886145.1"/>
    </source>
</evidence>
<proteinExistence type="predicted"/>
<gene>
    <name evidence="2" type="ORF">ILUMI_20028</name>
</gene>
<feature type="compositionally biased region" description="Low complexity" evidence="1">
    <location>
        <begin position="93"/>
        <end position="104"/>
    </location>
</feature>
<comment type="caution">
    <text evidence="2">The sequence shown here is derived from an EMBL/GenBank/DDBJ whole genome shotgun (WGS) entry which is preliminary data.</text>
</comment>
<evidence type="ECO:0008006" key="4">
    <source>
        <dbReference type="Google" id="ProtNLM"/>
    </source>
</evidence>
<dbReference type="EMBL" id="VTPC01088550">
    <property type="protein sequence ID" value="KAF2886145.1"/>
    <property type="molecule type" value="Genomic_DNA"/>
</dbReference>